<organism evidence="1 2">
    <name type="scientific">Carboxydothermus hydrogenoformans (strain ATCC BAA-161 / DSM 6008 / Z-2901)</name>
    <dbReference type="NCBI Taxonomy" id="246194"/>
    <lineage>
        <taxon>Bacteria</taxon>
        <taxon>Bacillati</taxon>
        <taxon>Bacillota</taxon>
        <taxon>Clostridia</taxon>
        <taxon>Thermoanaerobacterales</taxon>
        <taxon>Thermoanaerobacteraceae</taxon>
        <taxon>Carboxydothermus</taxon>
    </lineage>
</organism>
<dbReference type="KEGG" id="chy:CHY_1260"/>
<name>Q3ACP0_CARHZ</name>
<dbReference type="HOGENOM" id="CLU_3395701_0_0_9"/>
<dbReference type="Proteomes" id="UP000002706">
    <property type="component" value="Chromosome"/>
</dbReference>
<proteinExistence type="predicted"/>
<evidence type="ECO:0000313" key="2">
    <source>
        <dbReference type="Proteomes" id="UP000002706"/>
    </source>
</evidence>
<evidence type="ECO:0000313" key="1">
    <source>
        <dbReference type="EMBL" id="ABB15437.1"/>
    </source>
</evidence>
<accession>Q3ACP0</accession>
<gene>
    <name evidence="1" type="ordered locus">CHY_1260</name>
</gene>
<protein>
    <submittedName>
        <fullName evidence="1">Uncharacterized protein</fullName>
    </submittedName>
</protein>
<dbReference type="EMBL" id="CP000141">
    <property type="protein sequence ID" value="ABB15437.1"/>
    <property type="molecule type" value="Genomic_DNA"/>
</dbReference>
<sequence length="31" mass="3262">MEPAPGNAGEGKKTTLKPLMLITTGIKGFFI</sequence>
<reference evidence="1 2" key="1">
    <citation type="journal article" date="2005" name="PLoS Genet.">
        <title>Life in hot carbon monoxide: the complete genome sequence of Carboxydothermus hydrogenoformans Z-2901.</title>
        <authorList>
            <person name="Wu M."/>
            <person name="Ren Q."/>
            <person name="Durkin A.S."/>
            <person name="Daugherty S.C."/>
            <person name="Brinkac L.M."/>
            <person name="Dodson R.J."/>
            <person name="Madupu R."/>
            <person name="Sullivan S.A."/>
            <person name="Kolonay J.F."/>
            <person name="Haft D.H."/>
            <person name="Nelson W.C."/>
            <person name="Tallon L.J."/>
            <person name="Jones K.M."/>
            <person name="Ulrich L.E."/>
            <person name="Gonzalez J.M."/>
            <person name="Zhulin I.B."/>
            <person name="Robb F.T."/>
            <person name="Eisen J.A."/>
        </authorList>
    </citation>
    <scope>NUCLEOTIDE SEQUENCE [LARGE SCALE GENOMIC DNA]</scope>
    <source>
        <strain evidence="2">ATCC BAA-161 / DSM 6008 / Z-2901</strain>
    </source>
</reference>
<keyword evidence="2" id="KW-1185">Reference proteome</keyword>
<dbReference type="AlphaFoldDB" id="Q3ACP0"/>
<dbReference type="InParanoid" id="Q3ACP0"/>
<dbReference type="STRING" id="246194.CHY_1260"/>